<evidence type="ECO:0000313" key="1">
    <source>
        <dbReference type="EMBL" id="MDM4018844.1"/>
    </source>
</evidence>
<comment type="caution">
    <text evidence="1">The sequence shown here is derived from an EMBL/GenBank/DDBJ whole genome shotgun (WGS) entry which is preliminary data.</text>
</comment>
<evidence type="ECO:0000313" key="2">
    <source>
        <dbReference type="Proteomes" id="UP001239462"/>
    </source>
</evidence>
<sequence length="334" mass="37765">MSEELNGLEDTLQLLRHGVLGGQERIDTAVARTESPPGWDHPRFGEGNWAYAPVDAPQRIGEIAAQWSSRLRGVERPWLCWCVDDDWSLLQQRLVRDVGWTPVVGGDGTVKTPASIDGAVVIDFAGDLGVVKLRPHFVIEFAFLFCPRLAYWHSDVLLPMKLMRTLADQFGTLHNGEHCGVTEGPTLGMLWERWRKGQPLLWKRIFEVVGCTTAAASRSQYASGCGIWRNTRYHPMAGKATQSKPPYYEFGVGIYRWVQENRDKFREVDLEIEPYHFSQINNSAYGRIVDSRDQRRFKGREMQLNFDLRAICDDLGIGDLYSASAMDGDADLAT</sequence>
<accession>A0ABT7PRE4</accession>
<reference evidence="1 2" key="1">
    <citation type="submission" date="2023-06" db="EMBL/GenBank/DDBJ databases">
        <title>Roseiconus lacunae JC819 isolated from Gulf of Mannar region, Tamil Nadu.</title>
        <authorList>
            <person name="Pk S."/>
            <person name="Ch S."/>
            <person name="Ch V.R."/>
        </authorList>
    </citation>
    <scope>NUCLEOTIDE SEQUENCE [LARGE SCALE GENOMIC DNA]</scope>
    <source>
        <strain evidence="1 2">JC819</strain>
    </source>
</reference>
<proteinExistence type="predicted"/>
<keyword evidence="2" id="KW-1185">Reference proteome</keyword>
<name>A0ABT7PRE4_9BACT</name>
<dbReference type="RefSeq" id="WP_289166822.1">
    <property type="nucleotide sequence ID" value="NZ_JASZZN010000027.1"/>
</dbReference>
<protein>
    <submittedName>
        <fullName evidence="1">Uncharacterized protein</fullName>
    </submittedName>
</protein>
<organism evidence="1 2">
    <name type="scientific">Roseiconus lacunae</name>
    <dbReference type="NCBI Taxonomy" id="2605694"/>
    <lineage>
        <taxon>Bacteria</taxon>
        <taxon>Pseudomonadati</taxon>
        <taxon>Planctomycetota</taxon>
        <taxon>Planctomycetia</taxon>
        <taxon>Pirellulales</taxon>
        <taxon>Pirellulaceae</taxon>
        <taxon>Roseiconus</taxon>
    </lineage>
</organism>
<dbReference type="Proteomes" id="UP001239462">
    <property type="component" value="Unassembled WGS sequence"/>
</dbReference>
<dbReference type="EMBL" id="JASZZN010000027">
    <property type="protein sequence ID" value="MDM4018844.1"/>
    <property type="molecule type" value="Genomic_DNA"/>
</dbReference>
<gene>
    <name evidence="1" type="ORF">QTN89_25545</name>
</gene>